<organism evidence="11 12">
    <name type="scientific">Pachysolen tannophilus NRRL Y-2460</name>
    <dbReference type="NCBI Taxonomy" id="669874"/>
    <lineage>
        <taxon>Eukaryota</taxon>
        <taxon>Fungi</taxon>
        <taxon>Dikarya</taxon>
        <taxon>Ascomycota</taxon>
        <taxon>Saccharomycotina</taxon>
        <taxon>Pichiomycetes</taxon>
        <taxon>Pachysolenaceae</taxon>
        <taxon>Pachysolen</taxon>
    </lineage>
</organism>
<dbReference type="SUPFAM" id="SSF54928">
    <property type="entry name" value="RNA-binding domain, RBD"/>
    <property type="match status" value="1"/>
</dbReference>
<evidence type="ECO:0000256" key="6">
    <source>
        <dbReference type="ARBA" id="ARBA00023242"/>
    </source>
</evidence>
<dbReference type="OrthoDB" id="287393at2759"/>
<feature type="compositionally biased region" description="Basic and acidic residues" evidence="9">
    <location>
        <begin position="289"/>
        <end position="315"/>
    </location>
</feature>
<evidence type="ECO:0000259" key="10">
    <source>
        <dbReference type="PROSITE" id="PS50102"/>
    </source>
</evidence>
<dbReference type="Gene3D" id="3.30.70.330">
    <property type="match status" value="1"/>
</dbReference>
<evidence type="ECO:0000256" key="8">
    <source>
        <dbReference type="PROSITE-ProRule" id="PRU00176"/>
    </source>
</evidence>
<evidence type="ECO:0000256" key="7">
    <source>
        <dbReference type="ARBA" id="ARBA00032634"/>
    </source>
</evidence>
<protein>
    <recommendedName>
        <fullName evidence="3">Pre-rRNA-processing protein ESF2</fullName>
    </recommendedName>
    <alternativeName>
        <fullName evidence="7">18S rRNA factor 2</fullName>
    </alternativeName>
    <alternativeName>
        <fullName evidence="4">Pre-rRNA-processing protein esf2</fullName>
    </alternativeName>
</protein>
<feature type="domain" description="RRM" evidence="10">
    <location>
        <begin position="134"/>
        <end position="216"/>
    </location>
</feature>
<name>A0A1E4TUT9_PACTA</name>
<dbReference type="InterPro" id="IPR012677">
    <property type="entry name" value="Nucleotide-bd_a/b_plait_sf"/>
</dbReference>
<evidence type="ECO:0000256" key="2">
    <source>
        <dbReference type="ARBA" id="ARBA00005819"/>
    </source>
</evidence>
<feature type="compositionally biased region" description="Polar residues" evidence="9">
    <location>
        <begin position="336"/>
        <end position="351"/>
    </location>
</feature>
<comment type="subcellular location">
    <subcellularLocation>
        <location evidence="1">Nucleus</location>
        <location evidence="1">Nucleolus</location>
    </subcellularLocation>
</comment>
<feature type="compositionally biased region" description="Acidic residues" evidence="9">
    <location>
        <begin position="69"/>
        <end position="80"/>
    </location>
</feature>
<gene>
    <name evidence="11" type="ORF">PACTADRAFT_42962</name>
</gene>
<feature type="compositionally biased region" description="Basic and acidic residues" evidence="9">
    <location>
        <begin position="88"/>
        <end position="113"/>
    </location>
</feature>
<evidence type="ECO:0000313" key="12">
    <source>
        <dbReference type="Proteomes" id="UP000094236"/>
    </source>
</evidence>
<dbReference type="GO" id="GO:0001671">
    <property type="term" value="F:ATPase activator activity"/>
    <property type="evidence" value="ECO:0007669"/>
    <property type="project" value="EnsemblFungi"/>
</dbReference>
<sequence length="351" mass="40422">MSGLSVRAGKIKSADEALGLTRESDDDDDGNVSGVGYNSNSEGEQSSDEEDVGDVSAQIKKRSHFDAFESNDEDDEDDDNSQFPLGADKIEKESLADLHKESKNIRKGKNKNEKLKKLTAEQLQKHEKRIRKTGVVYFSKIPPYMKPSKMRQILSRFGEVDRLFLKPEDLKKYQKRVKYGGNKKRNYEEGWAEFINKSDAKLCVETLNGNKLGGKKNSFYYDDIMNVKYLPGFKWTDLTEQISKENEMRAAKLQAELSQANKLNKTYIRNIEKSKMVENIQKKKKQKAQKQETNETKEEESHSKDTNDDNIEVRRMFTQRNVISKRADAPEHMKQKQQNSAKLENVLSNIF</sequence>
<keyword evidence="12" id="KW-1185">Reference proteome</keyword>
<dbReference type="InterPro" id="IPR034353">
    <property type="entry name" value="ABT1/ESF2_RRM"/>
</dbReference>
<comment type="similarity">
    <text evidence="2">Belongs to the ESF2/ABP1 family.</text>
</comment>
<evidence type="ECO:0000256" key="4">
    <source>
        <dbReference type="ARBA" id="ARBA00021800"/>
    </source>
</evidence>
<evidence type="ECO:0000256" key="9">
    <source>
        <dbReference type="SAM" id="MobiDB-lite"/>
    </source>
</evidence>
<feature type="region of interest" description="Disordered" evidence="9">
    <location>
        <begin position="1"/>
        <end position="113"/>
    </location>
</feature>
<dbReference type="InterPro" id="IPR000504">
    <property type="entry name" value="RRM_dom"/>
</dbReference>
<proteinExistence type="inferred from homology"/>
<evidence type="ECO:0000256" key="3">
    <source>
        <dbReference type="ARBA" id="ARBA00013906"/>
    </source>
</evidence>
<dbReference type="AlphaFoldDB" id="A0A1E4TUT9"/>
<dbReference type="GO" id="GO:0034462">
    <property type="term" value="P:small-subunit processome assembly"/>
    <property type="evidence" value="ECO:0007669"/>
    <property type="project" value="EnsemblFungi"/>
</dbReference>
<dbReference type="InterPro" id="IPR039119">
    <property type="entry name" value="ABT1/Esf2"/>
</dbReference>
<dbReference type="InterPro" id="IPR035979">
    <property type="entry name" value="RBD_domain_sf"/>
</dbReference>
<dbReference type="PROSITE" id="PS50102">
    <property type="entry name" value="RRM"/>
    <property type="match status" value="1"/>
</dbReference>
<evidence type="ECO:0000256" key="1">
    <source>
        <dbReference type="ARBA" id="ARBA00004604"/>
    </source>
</evidence>
<dbReference type="STRING" id="669874.A0A1E4TUT9"/>
<dbReference type="GO" id="GO:0000472">
    <property type="term" value="P:endonucleolytic cleavage to generate mature 5'-end of SSU-rRNA from (SSU-rRNA, 5.8S rRNA, LSU-rRNA)"/>
    <property type="evidence" value="ECO:0007669"/>
    <property type="project" value="EnsemblFungi"/>
</dbReference>
<feature type="region of interest" description="Disordered" evidence="9">
    <location>
        <begin position="278"/>
        <end position="351"/>
    </location>
</feature>
<dbReference type="GO" id="GO:0003723">
    <property type="term" value="F:RNA binding"/>
    <property type="evidence" value="ECO:0007669"/>
    <property type="project" value="UniProtKB-UniRule"/>
</dbReference>
<feature type="compositionally biased region" description="Basic and acidic residues" evidence="9">
    <location>
        <begin position="325"/>
        <end position="334"/>
    </location>
</feature>
<dbReference type="GO" id="GO:0032040">
    <property type="term" value="C:small-subunit processome"/>
    <property type="evidence" value="ECO:0007669"/>
    <property type="project" value="EnsemblFungi"/>
</dbReference>
<dbReference type="PANTHER" id="PTHR12311:SF7">
    <property type="entry name" value="ACTIVATOR OF BASAL TRANSCRIPTION 1"/>
    <property type="match status" value="1"/>
</dbReference>
<keyword evidence="6" id="KW-0539">Nucleus</keyword>
<dbReference type="GO" id="GO:0000447">
    <property type="term" value="P:endonucleolytic cleavage in ITS1 to separate SSU-rRNA from 5.8S rRNA and LSU-rRNA from tricistronic rRNA transcript (SSU-rRNA, 5.8S rRNA, LSU-rRNA)"/>
    <property type="evidence" value="ECO:0007669"/>
    <property type="project" value="EnsemblFungi"/>
</dbReference>
<evidence type="ECO:0000256" key="5">
    <source>
        <dbReference type="ARBA" id="ARBA00022884"/>
    </source>
</evidence>
<keyword evidence="5 8" id="KW-0694">RNA-binding</keyword>
<reference evidence="12" key="1">
    <citation type="submission" date="2016-05" db="EMBL/GenBank/DDBJ databases">
        <title>Comparative genomics of biotechnologically important yeasts.</title>
        <authorList>
            <consortium name="DOE Joint Genome Institute"/>
            <person name="Riley R."/>
            <person name="Haridas S."/>
            <person name="Wolfe K.H."/>
            <person name="Lopes M.R."/>
            <person name="Hittinger C.T."/>
            <person name="Goker M."/>
            <person name="Salamov A."/>
            <person name="Wisecaver J."/>
            <person name="Long T.M."/>
            <person name="Aerts A.L."/>
            <person name="Barry K."/>
            <person name="Choi C."/>
            <person name="Clum A."/>
            <person name="Coughlan A.Y."/>
            <person name="Deshpande S."/>
            <person name="Douglass A.P."/>
            <person name="Hanson S.J."/>
            <person name="Klenk H.-P."/>
            <person name="Labutti K."/>
            <person name="Lapidus A."/>
            <person name="Lindquist E."/>
            <person name="Lipzen A."/>
            <person name="Meier-Kolthoff J.P."/>
            <person name="Ohm R.A."/>
            <person name="Otillar R.P."/>
            <person name="Pangilinan J."/>
            <person name="Peng Y."/>
            <person name="Rokas A."/>
            <person name="Rosa C.A."/>
            <person name="Scheuner C."/>
            <person name="Sibirny A.A."/>
            <person name="Slot J.C."/>
            <person name="Stielow J.B."/>
            <person name="Sun H."/>
            <person name="Kurtzman C.P."/>
            <person name="Blackwell M."/>
            <person name="Grigoriev I.V."/>
            <person name="Jeffries T.W."/>
        </authorList>
    </citation>
    <scope>NUCLEOTIDE SEQUENCE [LARGE SCALE GENOMIC DNA]</scope>
    <source>
        <strain evidence="12">NRRL Y-2460</strain>
    </source>
</reference>
<dbReference type="CDD" id="cd12263">
    <property type="entry name" value="RRM_ABT1_like"/>
    <property type="match status" value="1"/>
</dbReference>
<dbReference type="EMBL" id="KV454014">
    <property type="protein sequence ID" value="ODV95532.1"/>
    <property type="molecule type" value="Genomic_DNA"/>
</dbReference>
<dbReference type="Proteomes" id="UP000094236">
    <property type="component" value="Unassembled WGS sequence"/>
</dbReference>
<accession>A0A1E4TUT9</accession>
<dbReference type="GO" id="GO:0000480">
    <property type="term" value="P:endonucleolytic cleavage in 5'-ETS of tricistronic rRNA transcript (SSU-rRNA, 5.8S rRNA, LSU-rRNA)"/>
    <property type="evidence" value="ECO:0007669"/>
    <property type="project" value="EnsemblFungi"/>
</dbReference>
<evidence type="ECO:0000313" key="11">
    <source>
        <dbReference type="EMBL" id="ODV95532.1"/>
    </source>
</evidence>
<dbReference type="PANTHER" id="PTHR12311">
    <property type="entry name" value="ACTIVATOR OF BASAL TRANSCRIPTION 1"/>
    <property type="match status" value="1"/>
</dbReference>